<reference evidence="1" key="1">
    <citation type="submission" date="2018-05" db="EMBL/GenBank/DDBJ databases">
        <authorList>
            <person name="Lanie J.A."/>
            <person name="Ng W.-L."/>
            <person name="Kazmierczak K.M."/>
            <person name="Andrzejewski T.M."/>
            <person name="Davidsen T.M."/>
            <person name="Wayne K.J."/>
            <person name="Tettelin H."/>
            <person name="Glass J.I."/>
            <person name="Rusch D."/>
            <person name="Podicherti R."/>
            <person name="Tsui H.-C.T."/>
            <person name="Winkler M.E."/>
        </authorList>
    </citation>
    <scope>NUCLEOTIDE SEQUENCE</scope>
</reference>
<sequence>MAKQRLIRLNEQFRREIMEILIRDVRDPRIKDVVVTGVEVSSDLWSAKVYVQLSGTSKQRSDSLAGLTAAQGFIRSSLSKVMRIRRTPDVRFFEDESFARVKHIEDVLDEIKLDEDGVFESTTEDNEE</sequence>
<dbReference type="GO" id="GO:0043024">
    <property type="term" value="F:ribosomal small subunit binding"/>
    <property type="evidence" value="ECO:0007669"/>
    <property type="project" value="TreeGrafter"/>
</dbReference>
<evidence type="ECO:0000313" key="1">
    <source>
        <dbReference type="EMBL" id="SVD98124.1"/>
    </source>
</evidence>
<dbReference type="PROSITE" id="PS01319">
    <property type="entry name" value="RBFA"/>
    <property type="match status" value="1"/>
</dbReference>
<dbReference type="GO" id="GO:0005829">
    <property type="term" value="C:cytosol"/>
    <property type="evidence" value="ECO:0007669"/>
    <property type="project" value="TreeGrafter"/>
</dbReference>
<proteinExistence type="inferred from homology"/>
<dbReference type="HAMAP" id="MF_00003">
    <property type="entry name" value="RbfA"/>
    <property type="match status" value="1"/>
</dbReference>
<dbReference type="NCBIfam" id="TIGR00082">
    <property type="entry name" value="rbfA"/>
    <property type="match status" value="1"/>
</dbReference>
<gene>
    <name evidence="1" type="ORF">METZ01_LOCUS450978</name>
</gene>
<dbReference type="PANTHER" id="PTHR33515:SF1">
    <property type="entry name" value="RIBOSOME-BINDING FACTOR A, CHLOROPLASTIC-RELATED"/>
    <property type="match status" value="1"/>
</dbReference>
<dbReference type="EMBL" id="UINC01186078">
    <property type="protein sequence ID" value="SVD98124.1"/>
    <property type="molecule type" value="Genomic_DNA"/>
</dbReference>
<dbReference type="GO" id="GO:0006364">
    <property type="term" value="P:rRNA processing"/>
    <property type="evidence" value="ECO:0007669"/>
    <property type="project" value="InterPro"/>
</dbReference>
<evidence type="ECO:0008006" key="2">
    <source>
        <dbReference type="Google" id="ProtNLM"/>
    </source>
</evidence>
<organism evidence="1">
    <name type="scientific">marine metagenome</name>
    <dbReference type="NCBI Taxonomy" id="408172"/>
    <lineage>
        <taxon>unclassified sequences</taxon>
        <taxon>metagenomes</taxon>
        <taxon>ecological metagenomes</taxon>
    </lineage>
</organism>
<accession>A0A382ZRK6</accession>
<dbReference type="SUPFAM" id="SSF89919">
    <property type="entry name" value="Ribosome-binding factor A, RbfA"/>
    <property type="match status" value="1"/>
</dbReference>
<dbReference type="InterPro" id="IPR000238">
    <property type="entry name" value="RbfA"/>
</dbReference>
<dbReference type="Pfam" id="PF02033">
    <property type="entry name" value="RBFA"/>
    <property type="match status" value="1"/>
</dbReference>
<dbReference type="Gene3D" id="3.30.300.20">
    <property type="match status" value="1"/>
</dbReference>
<dbReference type="PANTHER" id="PTHR33515">
    <property type="entry name" value="RIBOSOME-BINDING FACTOR A, CHLOROPLASTIC-RELATED"/>
    <property type="match status" value="1"/>
</dbReference>
<dbReference type="AlphaFoldDB" id="A0A382ZRK6"/>
<protein>
    <recommendedName>
        <fullName evidence="2">Ribosome-binding factor A</fullName>
    </recommendedName>
</protein>
<dbReference type="InterPro" id="IPR020053">
    <property type="entry name" value="Ribosome-bd_factorA_CS"/>
</dbReference>
<dbReference type="InterPro" id="IPR023799">
    <property type="entry name" value="RbfA_dom_sf"/>
</dbReference>
<name>A0A382ZRK6_9ZZZZ</name>
<dbReference type="InterPro" id="IPR015946">
    <property type="entry name" value="KH_dom-like_a/b"/>
</dbReference>